<gene>
    <name evidence="1" type="ORF">BANT10_01119</name>
</gene>
<protein>
    <recommendedName>
        <fullName evidence="3">HTH cro/C1-type domain-containing protein</fullName>
    </recommendedName>
</protein>
<accession>A0A2H1INI9</accession>
<proteinExistence type="predicted"/>
<sequence>MDELSERTAKIGFEIPRSTLANIEIQRKAHVALHEVLVLAEALESSPAAIIAGDGDSEVEILPGRTVASAEAQEWIAGASGIRKAQLAIRQARDALTSALRVM</sequence>
<dbReference type="EMBL" id="FXZE01000003">
    <property type="protein sequence ID" value="SMX76670.1"/>
    <property type="molecule type" value="Genomic_DNA"/>
</dbReference>
<organism evidence="1 2">
    <name type="scientific">Brevibacterium antiquum</name>
    <dbReference type="NCBI Taxonomy" id="234835"/>
    <lineage>
        <taxon>Bacteria</taxon>
        <taxon>Bacillati</taxon>
        <taxon>Actinomycetota</taxon>
        <taxon>Actinomycetes</taxon>
        <taxon>Micrococcales</taxon>
        <taxon>Brevibacteriaceae</taxon>
        <taxon>Brevibacterium</taxon>
    </lineage>
</organism>
<evidence type="ECO:0008006" key="3">
    <source>
        <dbReference type="Google" id="ProtNLM"/>
    </source>
</evidence>
<evidence type="ECO:0000313" key="2">
    <source>
        <dbReference type="Proteomes" id="UP000234342"/>
    </source>
</evidence>
<keyword evidence="2" id="KW-1185">Reference proteome</keyword>
<name>A0A2H1INI9_9MICO</name>
<reference evidence="2" key="1">
    <citation type="submission" date="2017-03" db="EMBL/GenBank/DDBJ databases">
        <authorList>
            <person name="Monnet C."/>
        </authorList>
    </citation>
    <scope>NUCLEOTIDE SEQUENCE [LARGE SCALE GENOMIC DNA]</scope>
    <source>
        <strain evidence="2">P10</strain>
    </source>
</reference>
<dbReference type="AlphaFoldDB" id="A0A2H1INI9"/>
<evidence type="ECO:0000313" key="1">
    <source>
        <dbReference type="EMBL" id="SMX76670.1"/>
    </source>
</evidence>
<dbReference type="Proteomes" id="UP000234342">
    <property type="component" value="Unassembled WGS sequence"/>
</dbReference>